<dbReference type="Gene3D" id="1.10.10.10">
    <property type="entry name" value="Winged helix-like DNA-binding domain superfamily/Winged helix DNA-binding domain"/>
    <property type="match status" value="1"/>
</dbReference>
<dbReference type="SUPFAM" id="SSF53850">
    <property type="entry name" value="Periplasmic binding protein-like II"/>
    <property type="match status" value="1"/>
</dbReference>
<dbReference type="SUPFAM" id="SSF46785">
    <property type="entry name" value="Winged helix' DNA-binding domain"/>
    <property type="match status" value="1"/>
</dbReference>
<name>A0A7W9KJR9_9PSEU</name>
<sequence length="292" mass="31671">MMDVRRLVLLRDLAEYQTVTAVADVHHVTASAVSQQLRALEAEVGKPLLLREGRTVRLTSAGRALARRCEDVLAALERASAEVNELAGTIDGELAVGCFTSGFPALAMPMAETLHTRHPQLRFRFLESEPEDTIPMLRQRRLDLVLAYRYRHLGTELQPGLVGLPLCDDPFLICVPERLREAVEADGLAALREQPWVVFPTGSCREATVHACRTAGFTPQVVHNCASIPVTLDMVVAGLGVTMMPAMATRNAPPGLAMVPASGLHRKIEVVVRAGTERQPVIAAALDALAQP</sequence>
<accession>A0A7W9KJR9</accession>
<dbReference type="PROSITE" id="PS50931">
    <property type="entry name" value="HTH_LYSR"/>
    <property type="match status" value="1"/>
</dbReference>
<dbReference type="GO" id="GO:0003700">
    <property type="term" value="F:DNA-binding transcription factor activity"/>
    <property type="evidence" value="ECO:0007669"/>
    <property type="project" value="InterPro"/>
</dbReference>
<dbReference type="PANTHER" id="PTHR30346:SF29">
    <property type="entry name" value="LYSR SUBSTRATE-BINDING"/>
    <property type="match status" value="1"/>
</dbReference>
<dbReference type="PANTHER" id="PTHR30346">
    <property type="entry name" value="TRANSCRIPTIONAL DUAL REGULATOR HCAR-RELATED"/>
    <property type="match status" value="1"/>
</dbReference>
<keyword evidence="3 6" id="KW-0238">DNA-binding</keyword>
<protein>
    <submittedName>
        <fullName evidence="6">DNA-binding transcriptional LysR family regulator</fullName>
    </submittedName>
</protein>
<dbReference type="InterPro" id="IPR036390">
    <property type="entry name" value="WH_DNA-bd_sf"/>
</dbReference>
<evidence type="ECO:0000256" key="2">
    <source>
        <dbReference type="ARBA" id="ARBA00023015"/>
    </source>
</evidence>
<organism evidence="6 7">
    <name type="scientific">Kutzneria kofuensis</name>
    <dbReference type="NCBI Taxonomy" id="103725"/>
    <lineage>
        <taxon>Bacteria</taxon>
        <taxon>Bacillati</taxon>
        <taxon>Actinomycetota</taxon>
        <taxon>Actinomycetes</taxon>
        <taxon>Pseudonocardiales</taxon>
        <taxon>Pseudonocardiaceae</taxon>
        <taxon>Kutzneria</taxon>
    </lineage>
</organism>
<keyword evidence="2" id="KW-0805">Transcription regulation</keyword>
<dbReference type="InterPro" id="IPR005119">
    <property type="entry name" value="LysR_subst-bd"/>
</dbReference>
<evidence type="ECO:0000256" key="1">
    <source>
        <dbReference type="ARBA" id="ARBA00009437"/>
    </source>
</evidence>
<comment type="caution">
    <text evidence="6">The sequence shown here is derived from an EMBL/GenBank/DDBJ whole genome shotgun (WGS) entry which is preliminary data.</text>
</comment>
<keyword evidence="4" id="KW-0804">Transcription</keyword>
<dbReference type="InterPro" id="IPR000847">
    <property type="entry name" value="LysR_HTH_N"/>
</dbReference>
<dbReference type="GO" id="GO:0003677">
    <property type="term" value="F:DNA binding"/>
    <property type="evidence" value="ECO:0007669"/>
    <property type="project" value="UniProtKB-KW"/>
</dbReference>
<proteinExistence type="inferred from homology"/>
<feature type="domain" description="HTH lysR-type" evidence="5">
    <location>
        <begin position="2"/>
        <end position="59"/>
    </location>
</feature>
<dbReference type="Pfam" id="PF00126">
    <property type="entry name" value="HTH_1"/>
    <property type="match status" value="1"/>
</dbReference>
<keyword evidence="7" id="KW-1185">Reference proteome</keyword>
<dbReference type="InterPro" id="IPR036388">
    <property type="entry name" value="WH-like_DNA-bd_sf"/>
</dbReference>
<evidence type="ECO:0000313" key="7">
    <source>
        <dbReference type="Proteomes" id="UP000585638"/>
    </source>
</evidence>
<dbReference type="AlphaFoldDB" id="A0A7W9KJR9"/>
<dbReference type="Gene3D" id="3.40.190.10">
    <property type="entry name" value="Periplasmic binding protein-like II"/>
    <property type="match status" value="2"/>
</dbReference>
<evidence type="ECO:0000256" key="4">
    <source>
        <dbReference type="ARBA" id="ARBA00023163"/>
    </source>
</evidence>
<dbReference type="Pfam" id="PF03466">
    <property type="entry name" value="LysR_substrate"/>
    <property type="match status" value="1"/>
</dbReference>
<reference evidence="6 7" key="1">
    <citation type="submission" date="2020-08" db="EMBL/GenBank/DDBJ databases">
        <title>Sequencing the genomes of 1000 actinobacteria strains.</title>
        <authorList>
            <person name="Klenk H.-P."/>
        </authorList>
    </citation>
    <scope>NUCLEOTIDE SEQUENCE [LARGE SCALE GENOMIC DNA]</scope>
    <source>
        <strain evidence="6 7">DSM 43851</strain>
    </source>
</reference>
<gene>
    <name evidence="6" type="ORF">BJ998_005062</name>
</gene>
<evidence type="ECO:0000259" key="5">
    <source>
        <dbReference type="PROSITE" id="PS50931"/>
    </source>
</evidence>
<dbReference type="EMBL" id="JACHIR010000001">
    <property type="protein sequence ID" value="MBB5893866.1"/>
    <property type="molecule type" value="Genomic_DNA"/>
</dbReference>
<comment type="similarity">
    <text evidence="1">Belongs to the LysR transcriptional regulatory family.</text>
</comment>
<evidence type="ECO:0000313" key="6">
    <source>
        <dbReference type="EMBL" id="MBB5893866.1"/>
    </source>
</evidence>
<dbReference type="GO" id="GO:0032993">
    <property type="term" value="C:protein-DNA complex"/>
    <property type="evidence" value="ECO:0007669"/>
    <property type="project" value="TreeGrafter"/>
</dbReference>
<evidence type="ECO:0000256" key="3">
    <source>
        <dbReference type="ARBA" id="ARBA00023125"/>
    </source>
</evidence>
<dbReference type="Proteomes" id="UP000585638">
    <property type="component" value="Unassembled WGS sequence"/>
</dbReference>